<accession>A0A0F9RXE4</accession>
<dbReference type="AlphaFoldDB" id="A0A0F9RXE4"/>
<reference evidence="1" key="1">
    <citation type="journal article" date="2015" name="Nature">
        <title>Complex archaea that bridge the gap between prokaryotes and eukaryotes.</title>
        <authorList>
            <person name="Spang A."/>
            <person name="Saw J.H."/>
            <person name="Jorgensen S.L."/>
            <person name="Zaremba-Niedzwiedzka K."/>
            <person name="Martijn J."/>
            <person name="Lind A.E."/>
            <person name="van Eijk R."/>
            <person name="Schleper C."/>
            <person name="Guy L."/>
            <person name="Ettema T.J."/>
        </authorList>
    </citation>
    <scope>NUCLEOTIDE SEQUENCE</scope>
</reference>
<comment type="caution">
    <text evidence="1">The sequence shown here is derived from an EMBL/GenBank/DDBJ whole genome shotgun (WGS) entry which is preliminary data.</text>
</comment>
<protein>
    <submittedName>
        <fullName evidence="1">Uncharacterized protein</fullName>
    </submittedName>
</protein>
<sequence length="63" mass="6773">MFGIIGDVIDIALSPLNDAIEILEGLTEGELRERAILRFGASAIVGLDTTEIIELLAESMIDD</sequence>
<name>A0A0F9RXE4_9ZZZZ</name>
<dbReference type="EMBL" id="LAZR01003114">
    <property type="protein sequence ID" value="KKN21833.1"/>
    <property type="molecule type" value="Genomic_DNA"/>
</dbReference>
<organism evidence="1">
    <name type="scientific">marine sediment metagenome</name>
    <dbReference type="NCBI Taxonomy" id="412755"/>
    <lineage>
        <taxon>unclassified sequences</taxon>
        <taxon>metagenomes</taxon>
        <taxon>ecological metagenomes</taxon>
    </lineage>
</organism>
<gene>
    <name evidence="1" type="ORF">LCGC14_0921370</name>
</gene>
<evidence type="ECO:0000313" key="1">
    <source>
        <dbReference type="EMBL" id="KKN21833.1"/>
    </source>
</evidence>
<proteinExistence type="predicted"/>